<feature type="region of interest" description="Disordered" evidence="1">
    <location>
        <begin position="493"/>
        <end position="512"/>
    </location>
</feature>
<comment type="caution">
    <text evidence="2">The sequence shown here is derived from an EMBL/GenBank/DDBJ whole genome shotgun (WGS) entry which is preliminary data.</text>
</comment>
<reference evidence="2 3" key="1">
    <citation type="submission" date="2020-04" db="EMBL/GenBank/DDBJ databases">
        <title>Perkinsus olseni comparative genomics.</title>
        <authorList>
            <person name="Bogema D.R."/>
        </authorList>
    </citation>
    <scope>NUCLEOTIDE SEQUENCE [LARGE SCALE GENOMIC DNA]</scope>
    <source>
        <strain evidence="2 3">ATCC PRA-207</strain>
    </source>
</reference>
<sequence>MASTLAQPDCKAVTAEMRFAKTFALGCLQGILGTRNTAERVLVADCDFCKIRNHFAHTLKAVLDPSCSVKADSSNAVKSDEEFRRRKGRIPEPRSTGQWLAASTTRTDWDKLLIKFTIARLAQDRSDFATLIDMPNEHRWPTAVRGIPECRQTARMRVTNYNNGTTKFGGPLMQGDWQRQLRPGMLGRPIMELTSLVDEQKARTQGEAESDAIVVVAPDSVPTSVDFLSRWNMVATEQLWQLLSCRSPIALWGNGGNCSILDHTEELPSRSPPAFESMTEDELIHKGIACVQEASVTKEKFRRERQLKKAKAMLMEALQRQRQRMATDNGDHVATPREGDAVTVHLAAVLLSLGEDPDDVRKMLGMSTPRKGTAANALQTMSTVDSSTGTILPSPECCCPTPATTATASPNGGKRDEHSRRVVSVKLLEDEEQLESEKRDILHTQSVVLLGVNDATFFFKHSVQNPTPEELKCTAGWLVGPPPAAGAPIRAVGSEVSYEPQESPPTSPPLPNCAPDVLLKYHTLMQSCPSPAAFSPVPSRPGSESDSLQIWVDQRRGSHRSESIDETPCGWYGEDDDSGIDQDDSASAIEFDPDNDEPLSDEKCDELLSEIVSQAGSSIGYSPASSVGSDWQSADFDPLLLDNSDKSLSVFLHSGITGELMSKFDIPLRSESSIDQLYDDLEDALQQNCGLGLSETHWVRDNQKIRCDKRMLVSALSPTGQCQLRMCTVPKTPPAEMDVYTGGSQGAGIRLKSLAPHSVSPGRLATLVSTPLRRSLDYAVVLVSQMDSGNSCWLSGKALFIDHKEGVIQFTLTEAQVKSLLRRTQDGLFDVYLVVDGSLRSENRRTVVVIENSGVVPGSRAGDDGDTDSSSCDSSDVASWAEFDPIL</sequence>
<accession>A0A7J6QP21</accession>
<feature type="compositionally biased region" description="Pro residues" evidence="1">
    <location>
        <begin position="502"/>
        <end position="512"/>
    </location>
</feature>
<evidence type="ECO:0000313" key="2">
    <source>
        <dbReference type="EMBL" id="KAF4710314.1"/>
    </source>
</evidence>
<evidence type="ECO:0000256" key="1">
    <source>
        <dbReference type="SAM" id="MobiDB-lite"/>
    </source>
</evidence>
<dbReference type="EMBL" id="JABANO010031393">
    <property type="protein sequence ID" value="KAF4710314.1"/>
    <property type="molecule type" value="Genomic_DNA"/>
</dbReference>
<keyword evidence="3" id="KW-1185">Reference proteome</keyword>
<dbReference type="OMA" id="DWQSADF"/>
<feature type="region of interest" description="Disordered" evidence="1">
    <location>
        <begin position="576"/>
        <end position="601"/>
    </location>
</feature>
<evidence type="ECO:0000313" key="3">
    <source>
        <dbReference type="Proteomes" id="UP000553632"/>
    </source>
</evidence>
<proteinExistence type="predicted"/>
<dbReference type="Proteomes" id="UP000553632">
    <property type="component" value="Unassembled WGS sequence"/>
</dbReference>
<gene>
    <name evidence="2" type="ORF">FOZ63_005874</name>
</gene>
<organism evidence="2 3">
    <name type="scientific">Perkinsus olseni</name>
    <name type="common">Perkinsus atlanticus</name>
    <dbReference type="NCBI Taxonomy" id="32597"/>
    <lineage>
        <taxon>Eukaryota</taxon>
        <taxon>Sar</taxon>
        <taxon>Alveolata</taxon>
        <taxon>Perkinsozoa</taxon>
        <taxon>Perkinsea</taxon>
        <taxon>Perkinsida</taxon>
        <taxon>Perkinsidae</taxon>
        <taxon>Perkinsus</taxon>
    </lineage>
</organism>
<name>A0A7J6QP21_PEROL</name>
<dbReference type="AlphaFoldDB" id="A0A7J6QP21"/>
<protein>
    <submittedName>
        <fullName evidence="2">Uncharacterized protein</fullName>
    </submittedName>
</protein>